<evidence type="ECO:0000313" key="1">
    <source>
        <dbReference type="EMBL" id="CDW40964.1"/>
    </source>
</evidence>
<proteinExistence type="predicted"/>
<protein>
    <submittedName>
        <fullName evidence="1">Uncharacterized protein</fullName>
    </submittedName>
</protein>
<accession>A0A0K2URS3</accession>
<dbReference type="AlphaFoldDB" id="A0A0K2URS3"/>
<dbReference type="EMBL" id="HACA01023603">
    <property type="protein sequence ID" value="CDW40964.1"/>
    <property type="molecule type" value="Transcribed_RNA"/>
</dbReference>
<name>A0A0K2URS3_LEPSM</name>
<reference evidence="1" key="1">
    <citation type="submission" date="2014-05" db="EMBL/GenBank/DDBJ databases">
        <authorList>
            <person name="Chronopoulou M."/>
        </authorList>
    </citation>
    <scope>NUCLEOTIDE SEQUENCE</scope>
    <source>
        <tissue evidence="1">Whole organism</tissue>
    </source>
</reference>
<sequence length="51" mass="5967">MSVYHTHLLDSIALGWFIRELSCVEYGSLNRGNSPYFTCLLLERVKRVKSY</sequence>
<organism evidence="1">
    <name type="scientific">Lepeophtheirus salmonis</name>
    <name type="common">Salmon louse</name>
    <name type="synonym">Caligus salmonis</name>
    <dbReference type="NCBI Taxonomy" id="72036"/>
    <lineage>
        <taxon>Eukaryota</taxon>
        <taxon>Metazoa</taxon>
        <taxon>Ecdysozoa</taxon>
        <taxon>Arthropoda</taxon>
        <taxon>Crustacea</taxon>
        <taxon>Multicrustacea</taxon>
        <taxon>Hexanauplia</taxon>
        <taxon>Copepoda</taxon>
        <taxon>Siphonostomatoida</taxon>
        <taxon>Caligidae</taxon>
        <taxon>Lepeophtheirus</taxon>
    </lineage>
</organism>